<dbReference type="Gene3D" id="3.40.50.1110">
    <property type="entry name" value="SGNH hydrolase"/>
    <property type="match status" value="1"/>
</dbReference>
<dbReference type="Proteomes" id="UP001156706">
    <property type="component" value="Unassembled WGS sequence"/>
</dbReference>
<dbReference type="CDD" id="cd01822">
    <property type="entry name" value="Lysophospholipase_L1_like"/>
    <property type="match status" value="1"/>
</dbReference>
<evidence type="ECO:0000256" key="1">
    <source>
        <dbReference type="SAM" id="SignalP"/>
    </source>
</evidence>
<feature type="chain" id="PRO_5046537428" evidence="1">
    <location>
        <begin position="24"/>
        <end position="202"/>
    </location>
</feature>
<dbReference type="InterPro" id="IPR051532">
    <property type="entry name" value="Ester_Hydrolysis_Enzymes"/>
</dbReference>
<dbReference type="EMBL" id="BSOG01000002">
    <property type="protein sequence ID" value="GLR12837.1"/>
    <property type="molecule type" value="Genomic_DNA"/>
</dbReference>
<dbReference type="InterPro" id="IPR036514">
    <property type="entry name" value="SGNH_hydro_sf"/>
</dbReference>
<sequence length="202" mass="21266">MTFIARLATLLLLALLISCGKQAELPRLPSTATVLAFGDSLTFGTGATPETSYPAVLAGLIGRKVENAGIPGNTTADGVARFATVLDETQPGLVILCLGGNDFLRRLDEAETVGNLRKMLDEARSRKLPVVLIATPKPGFGVDVPDFYAELAKEYSVPLEAEALEDILTQGALKSDAIHPNAEGYQQMAEAVAALLKDTGAI</sequence>
<dbReference type="RefSeq" id="WP_284195970.1">
    <property type="nucleotide sequence ID" value="NZ_BSOG01000002.1"/>
</dbReference>
<proteinExistence type="predicted"/>
<gene>
    <name evidence="3" type="ORF">GCM10007907_16270</name>
</gene>
<evidence type="ECO:0000313" key="3">
    <source>
        <dbReference type="EMBL" id="GLR12837.1"/>
    </source>
</evidence>
<dbReference type="InterPro" id="IPR013830">
    <property type="entry name" value="SGNH_hydro"/>
</dbReference>
<evidence type="ECO:0000313" key="4">
    <source>
        <dbReference type="Proteomes" id="UP001156706"/>
    </source>
</evidence>
<name>A0ABQ5YGQ0_9NEIS</name>
<keyword evidence="1" id="KW-0732">Signal</keyword>
<dbReference type="Pfam" id="PF13472">
    <property type="entry name" value="Lipase_GDSL_2"/>
    <property type="match status" value="1"/>
</dbReference>
<comment type="caution">
    <text evidence="3">The sequence shown here is derived from an EMBL/GenBank/DDBJ whole genome shotgun (WGS) entry which is preliminary data.</text>
</comment>
<dbReference type="SUPFAM" id="SSF52266">
    <property type="entry name" value="SGNH hydrolase"/>
    <property type="match status" value="1"/>
</dbReference>
<feature type="signal peptide" evidence="1">
    <location>
        <begin position="1"/>
        <end position="23"/>
    </location>
</feature>
<accession>A0ABQ5YGQ0</accession>
<evidence type="ECO:0000259" key="2">
    <source>
        <dbReference type="Pfam" id="PF13472"/>
    </source>
</evidence>
<dbReference type="PANTHER" id="PTHR30383">
    <property type="entry name" value="THIOESTERASE 1/PROTEASE 1/LYSOPHOSPHOLIPASE L1"/>
    <property type="match status" value="1"/>
</dbReference>
<dbReference type="PROSITE" id="PS51257">
    <property type="entry name" value="PROKAR_LIPOPROTEIN"/>
    <property type="match status" value="1"/>
</dbReference>
<protein>
    <submittedName>
        <fullName evidence="3">Arylesterase</fullName>
    </submittedName>
</protein>
<organism evidence="3 4">
    <name type="scientific">Chitinimonas prasina</name>
    <dbReference type="NCBI Taxonomy" id="1434937"/>
    <lineage>
        <taxon>Bacteria</taxon>
        <taxon>Pseudomonadati</taxon>
        <taxon>Pseudomonadota</taxon>
        <taxon>Betaproteobacteria</taxon>
        <taxon>Neisseriales</taxon>
        <taxon>Chitinibacteraceae</taxon>
        <taxon>Chitinimonas</taxon>
    </lineage>
</organism>
<feature type="domain" description="SGNH hydrolase-type esterase" evidence="2">
    <location>
        <begin position="36"/>
        <end position="186"/>
    </location>
</feature>
<keyword evidence="4" id="KW-1185">Reference proteome</keyword>
<reference evidence="4" key="1">
    <citation type="journal article" date="2019" name="Int. J. Syst. Evol. Microbiol.">
        <title>The Global Catalogue of Microorganisms (GCM) 10K type strain sequencing project: providing services to taxonomists for standard genome sequencing and annotation.</title>
        <authorList>
            <consortium name="The Broad Institute Genomics Platform"/>
            <consortium name="The Broad Institute Genome Sequencing Center for Infectious Disease"/>
            <person name="Wu L."/>
            <person name="Ma J."/>
        </authorList>
    </citation>
    <scope>NUCLEOTIDE SEQUENCE [LARGE SCALE GENOMIC DNA]</scope>
    <source>
        <strain evidence="4">NBRC 110044</strain>
    </source>
</reference>
<dbReference type="PANTHER" id="PTHR30383:SF24">
    <property type="entry name" value="THIOESTERASE 1_PROTEASE 1_LYSOPHOSPHOLIPASE L1"/>
    <property type="match status" value="1"/>
</dbReference>